<dbReference type="AlphaFoldDB" id="A0A0L0FSC5"/>
<evidence type="ECO:0000256" key="2">
    <source>
        <dbReference type="SAM" id="MobiDB-lite"/>
    </source>
</evidence>
<dbReference type="PROSITE" id="PS50056">
    <property type="entry name" value="TYR_PHOSPHATASE_2"/>
    <property type="match status" value="1"/>
</dbReference>
<dbReference type="STRING" id="667725.A0A0L0FSC5"/>
<feature type="domain" description="Tyrosine specific protein phosphatases" evidence="4">
    <location>
        <begin position="112"/>
        <end position="166"/>
    </location>
</feature>
<dbReference type="Pfam" id="PF00782">
    <property type="entry name" value="DSPc"/>
    <property type="match status" value="1"/>
</dbReference>
<sequence length="222" mass="25534">MYIVEKFRSVMHNINMVESVLPVGPYGHGNGLWEYNSRRDMQEVIPGVFLGPYSCALRQNVERLERCNVTHVVCIRHTKEACVIRPNSPDRFKYLVLTVADDPEENIIHHFPVFRDFINEAQRNGTKALVHGNAGISRSAALVIAYGMEYYNTSFEDAFKVIQSYRFCIHPSEAFCYQLKEYENIYKARASQGNGRIQSSRKRQNREDADDGDRGNGQTMLM</sequence>
<evidence type="ECO:0000313" key="6">
    <source>
        <dbReference type="Proteomes" id="UP000054560"/>
    </source>
</evidence>
<dbReference type="InterPro" id="IPR020422">
    <property type="entry name" value="TYR_PHOSPHATASE_DUAL_dom"/>
</dbReference>
<feature type="region of interest" description="Disordered" evidence="2">
    <location>
        <begin position="193"/>
        <end position="222"/>
    </location>
</feature>
<dbReference type="InterPro" id="IPR029021">
    <property type="entry name" value="Prot-tyrosine_phosphatase-like"/>
</dbReference>
<dbReference type="GO" id="GO:0070372">
    <property type="term" value="P:regulation of ERK1 and ERK2 cascade"/>
    <property type="evidence" value="ECO:0007669"/>
    <property type="project" value="TreeGrafter"/>
</dbReference>
<dbReference type="GO" id="GO:0005654">
    <property type="term" value="C:nucleoplasm"/>
    <property type="evidence" value="ECO:0007669"/>
    <property type="project" value="TreeGrafter"/>
</dbReference>
<dbReference type="InterPro" id="IPR052449">
    <property type="entry name" value="STYX-Interacting_Phosphatase"/>
</dbReference>
<evidence type="ECO:0000259" key="3">
    <source>
        <dbReference type="PROSITE" id="PS50054"/>
    </source>
</evidence>
<dbReference type="PANTHER" id="PTHR46588">
    <property type="entry name" value="SERINE/THREONINE/TYROSINE-INTERACTING PROTEIN"/>
    <property type="match status" value="1"/>
</dbReference>
<gene>
    <name evidence="5" type="ORF">SARC_08103</name>
</gene>
<name>A0A0L0FSC5_9EUKA</name>
<dbReference type="InterPro" id="IPR000387">
    <property type="entry name" value="Tyr_Pase_dom"/>
</dbReference>
<dbReference type="GO" id="GO:0062026">
    <property type="term" value="P:negative regulation of SCF-dependent proteasomal ubiquitin-dependent catabolic process"/>
    <property type="evidence" value="ECO:0007669"/>
    <property type="project" value="TreeGrafter"/>
</dbReference>
<evidence type="ECO:0000256" key="1">
    <source>
        <dbReference type="ARBA" id="ARBA00009649"/>
    </source>
</evidence>
<dbReference type="SMART" id="SM00195">
    <property type="entry name" value="DSPc"/>
    <property type="match status" value="1"/>
</dbReference>
<dbReference type="GeneID" id="25908607"/>
<feature type="domain" description="Tyrosine-protein phosphatase" evidence="3">
    <location>
        <begin position="40"/>
        <end position="188"/>
    </location>
</feature>
<dbReference type="SUPFAM" id="SSF52799">
    <property type="entry name" value="(Phosphotyrosine protein) phosphatases II"/>
    <property type="match status" value="1"/>
</dbReference>
<dbReference type="GO" id="GO:1990444">
    <property type="term" value="F:F-box domain binding"/>
    <property type="evidence" value="ECO:0007669"/>
    <property type="project" value="TreeGrafter"/>
</dbReference>
<accession>A0A0L0FSC5</accession>
<dbReference type="Gene3D" id="3.90.190.10">
    <property type="entry name" value="Protein tyrosine phosphatase superfamily"/>
    <property type="match status" value="1"/>
</dbReference>
<evidence type="ECO:0008006" key="7">
    <source>
        <dbReference type="Google" id="ProtNLM"/>
    </source>
</evidence>
<dbReference type="OrthoDB" id="426001at2759"/>
<reference evidence="5 6" key="1">
    <citation type="submission" date="2011-02" db="EMBL/GenBank/DDBJ databases">
        <title>The Genome Sequence of Sphaeroforma arctica JP610.</title>
        <authorList>
            <consortium name="The Broad Institute Genome Sequencing Platform"/>
            <person name="Russ C."/>
            <person name="Cuomo C."/>
            <person name="Young S.K."/>
            <person name="Zeng Q."/>
            <person name="Gargeya S."/>
            <person name="Alvarado L."/>
            <person name="Berlin A."/>
            <person name="Chapman S.B."/>
            <person name="Chen Z."/>
            <person name="Freedman E."/>
            <person name="Gellesch M."/>
            <person name="Goldberg J."/>
            <person name="Griggs A."/>
            <person name="Gujja S."/>
            <person name="Heilman E."/>
            <person name="Heiman D."/>
            <person name="Howarth C."/>
            <person name="Mehta T."/>
            <person name="Neiman D."/>
            <person name="Pearson M."/>
            <person name="Roberts A."/>
            <person name="Saif S."/>
            <person name="Shea T."/>
            <person name="Shenoy N."/>
            <person name="Sisk P."/>
            <person name="Stolte C."/>
            <person name="Sykes S."/>
            <person name="White J."/>
            <person name="Yandava C."/>
            <person name="Burger G."/>
            <person name="Gray M.W."/>
            <person name="Holland P.W.H."/>
            <person name="King N."/>
            <person name="Lang F.B.F."/>
            <person name="Roger A.J."/>
            <person name="Ruiz-Trillo I."/>
            <person name="Haas B."/>
            <person name="Nusbaum C."/>
            <person name="Birren B."/>
        </authorList>
    </citation>
    <scope>NUCLEOTIDE SEQUENCE [LARGE SCALE GENOMIC DNA]</scope>
    <source>
        <strain evidence="5 6">JP610</strain>
    </source>
</reference>
<dbReference type="PROSITE" id="PS50054">
    <property type="entry name" value="TYR_PHOSPHATASE_DUAL"/>
    <property type="match status" value="1"/>
</dbReference>
<dbReference type="Proteomes" id="UP000054560">
    <property type="component" value="Unassembled WGS sequence"/>
</dbReference>
<comment type="similarity">
    <text evidence="1">Belongs to the protein-tyrosine phosphatase family. Non-receptor class subfamily.</text>
</comment>
<evidence type="ECO:0000313" key="5">
    <source>
        <dbReference type="EMBL" id="KNC79496.1"/>
    </source>
</evidence>
<dbReference type="GO" id="GO:0005737">
    <property type="term" value="C:cytoplasm"/>
    <property type="evidence" value="ECO:0007669"/>
    <property type="project" value="TreeGrafter"/>
</dbReference>
<dbReference type="PANTHER" id="PTHR46588:SF1">
    <property type="entry name" value="SERINE_THREONINE_TYROSINE-INTERACTING PROTEIN"/>
    <property type="match status" value="1"/>
</dbReference>
<evidence type="ECO:0000259" key="4">
    <source>
        <dbReference type="PROSITE" id="PS50056"/>
    </source>
</evidence>
<proteinExistence type="inferred from homology"/>
<protein>
    <recommendedName>
        <fullName evidence="7">Tyrosine-protein phosphatase domain-containing protein</fullName>
    </recommendedName>
</protein>
<dbReference type="eggNOG" id="KOG1716">
    <property type="taxonomic scope" value="Eukaryota"/>
</dbReference>
<dbReference type="InterPro" id="IPR000340">
    <property type="entry name" value="Dual-sp_phosphatase_cat-dom"/>
</dbReference>
<dbReference type="EMBL" id="KQ242294">
    <property type="protein sequence ID" value="KNC79496.1"/>
    <property type="molecule type" value="Genomic_DNA"/>
</dbReference>
<keyword evidence="6" id="KW-1185">Reference proteome</keyword>
<dbReference type="RefSeq" id="XP_014153398.1">
    <property type="nucleotide sequence ID" value="XM_014297923.1"/>
</dbReference>
<dbReference type="FunFam" id="3.90.190.10:FF:000036">
    <property type="entry name" value="Serine/threonine/tyrosine-interacting protein a"/>
    <property type="match status" value="1"/>
</dbReference>
<organism evidence="5 6">
    <name type="scientific">Sphaeroforma arctica JP610</name>
    <dbReference type="NCBI Taxonomy" id="667725"/>
    <lineage>
        <taxon>Eukaryota</taxon>
        <taxon>Ichthyosporea</taxon>
        <taxon>Ichthyophonida</taxon>
        <taxon>Sphaeroforma</taxon>
    </lineage>
</organism>